<keyword evidence="6" id="KW-0770">Synapse</keyword>
<dbReference type="STRING" id="418985.A0A1V9XIN0"/>
<organism evidence="19 20">
    <name type="scientific">Tropilaelaps mercedesae</name>
    <dbReference type="NCBI Taxonomy" id="418985"/>
    <lineage>
        <taxon>Eukaryota</taxon>
        <taxon>Metazoa</taxon>
        <taxon>Ecdysozoa</taxon>
        <taxon>Arthropoda</taxon>
        <taxon>Chelicerata</taxon>
        <taxon>Arachnida</taxon>
        <taxon>Acari</taxon>
        <taxon>Parasitiformes</taxon>
        <taxon>Mesostigmata</taxon>
        <taxon>Gamasina</taxon>
        <taxon>Dermanyssoidea</taxon>
        <taxon>Laelapidae</taxon>
        <taxon>Tropilaelaps</taxon>
    </lineage>
</organism>
<dbReference type="SUPFAM" id="SSF90112">
    <property type="entry name" value="Neurotransmitter-gated ion-channel transmembrane pore"/>
    <property type="match status" value="1"/>
</dbReference>
<keyword evidence="11" id="KW-0325">Glycoprotein</keyword>
<sequence>MPLWVKEIFCEWLPGILMMKRPEDDESEKEDVHETGVFEGVANGQGVVLHNGHDIRDRATGADSDAAAQNSSNILDLPAGFEGVEIRNPTIPPLPPPPGLSETKCGTVEQLQCSFLGHGATYPLENNDDGYGNDSPAEGEPETNSDESHSSEQKLSPEVERPAMNVRFVEQHMKNVDKFEKISEDWQYIAMVLDRVFLFCFTVACVVGSACIIFEAPSLFDDKVPIDVLLSKVAPRAVAYRHEMESKGVQLNIPH</sequence>
<evidence type="ECO:0000256" key="1">
    <source>
        <dbReference type="ARBA" id="ARBA00009237"/>
    </source>
</evidence>
<evidence type="ECO:0000256" key="6">
    <source>
        <dbReference type="ARBA" id="ARBA00023018"/>
    </source>
</evidence>
<dbReference type="Gene3D" id="1.20.58.390">
    <property type="entry name" value="Neurotransmitter-gated ion-channel transmembrane domain"/>
    <property type="match status" value="1"/>
</dbReference>
<evidence type="ECO:0000259" key="18">
    <source>
        <dbReference type="Pfam" id="PF02932"/>
    </source>
</evidence>
<evidence type="ECO:0000256" key="11">
    <source>
        <dbReference type="ARBA" id="ARBA00023180"/>
    </source>
</evidence>
<keyword evidence="4 17" id="KW-0812">Transmembrane</keyword>
<evidence type="ECO:0000313" key="19">
    <source>
        <dbReference type="EMBL" id="OQR73405.1"/>
    </source>
</evidence>
<feature type="transmembrane region" description="Helical" evidence="17">
    <location>
        <begin position="196"/>
        <end position="220"/>
    </location>
</feature>
<evidence type="ECO:0000256" key="7">
    <source>
        <dbReference type="ARBA" id="ARBA00023065"/>
    </source>
</evidence>
<dbReference type="OrthoDB" id="5975154at2759"/>
<comment type="similarity">
    <text evidence="1">Belongs to the ligand-gated ion channel (TC 1.A.9) family. Acetylcholine receptor (TC 1.A.9.1) subfamily.</text>
</comment>
<keyword evidence="9" id="KW-1015">Disulfide bond</keyword>
<comment type="subcellular location">
    <subcellularLocation>
        <location evidence="15">Postsynaptic cell membrane</location>
        <topology evidence="15">Multi-pass membrane protein</topology>
    </subcellularLocation>
</comment>
<evidence type="ECO:0000256" key="15">
    <source>
        <dbReference type="ARBA" id="ARBA00034104"/>
    </source>
</evidence>
<keyword evidence="8 17" id="KW-0472">Membrane</keyword>
<feature type="domain" description="Neurotransmitter-gated ion-channel transmembrane" evidence="18">
    <location>
        <begin position="1"/>
        <end position="212"/>
    </location>
</feature>
<evidence type="ECO:0000256" key="8">
    <source>
        <dbReference type="ARBA" id="ARBA00023136"/>
    </source>
</evidence>
<evidence type="ECO:0000256" key="16">
    <source>
        <dbReference type="SAM" id="MobiDB-lite"/>
    </source>
</evidence>
<dbReference type="FunFam" id="1.20.58.390:FF:000030">
    <property type="entry name" value="Acetylcholine receptor subunit alpha-L1"/>
    <property type="match status" value="1"/>
</dbReference>
<dbReference type="InterPro" id="IPR036719">
    <property type="entry name" value="Neuro-gated_channel_TM_sf"/>
</dbReference>
<dbReference type="EMBL" id="MNPL01009994">
    <property type="protein sequence ID" value="OQR73405.1"/>
    <property type="molecule type" value="Genomic_DNA"/>
</dbReference>
<keyword evidence="12" id="KW-0628">Postsynaptic cell membrane</keyword>
<keyword evidence="14" id="KW-0407">Ion channel</keyword>
<dbReference type="GO" id="GO:0034220">
    <property type="term" value="P:monoatomic ion transmembrane transport"/>
    <property type="evidence" value="ECO:0007669"/>
    <property type="project" value="UniProtKB-KW"/>
</dbReference>
<evidence type="ECO:0000256" key="4">
    <source>
        <dbReference type="ARBA" id="ARBA00022692"/>
    </source>
</evidence>
<evidence type="ECO:0000256" key="2">
    <source>
        <dbReference type="ARBA" id="ARBA00022448"/>
    </source>
</evidence>
<dbReference type="InterPro" id="IPR038050">
    <property type="entry name" value="Neuro_actylchol_rec"/>
</dbReference>
<keyword evidence="5 17" id="KW-1133">Transmembrane helix</keyword>
<dbReference type="GO" id="GO:0045211">
    <property type="term" value="C:postsynaptic membrane"/>
    <property type="evidence" value="ECO:0007669"/>
    <property type="project" value="UniProtKB-SubCell"/>
</dbReference>
<evidence type="ECO:0000256" key="12">
    <source>
        <dbReference type="ARBA" id="ARBA00023257"/>
    </source>
</evidence>
<dbReference type="Pfam" id="PF02932">
    <property type="entry name" value="Neur_chan_memb"/>
    <property type="match status" value="1"/>
</dbReference>
<protein>
    <submittedName>
        <fullName evidence="19">Acetylcholine receptor subunit alpha 1-like</fullName>
    </submittedName>
</protein>
<gene>
    <name evidence="19" type="ORF">BIW11_09756</name>
</gene>
<keyword evidence="2" id="KW-0813">Transport</keyword>
<evidence type="ECO:0000256" key="5">
    <source>
        <dbReference type="ARBA" id="ARBA00022989"/>
    </source>
</evidence>
<evidence type="ECO:0000313" key="20">
    <source>
        <dbReference type="Proteomes" id="UP000192247"/>
    </source>
</evidence>
<keyword evidence="7" id="KW-0406">Ion transport</keyword>
<proteinExistence type="inferred from homology"/>
<keyword evidence="13" id="KW-1071">Ligand-gated ion channel</keyword>
<name>A0A1V9XIN0_9ACAR</name>
<evidence type="ECO:0000256" key="3">
    <source>
        <dbReference type="ARBA" id="ARBA00022475"/>
    </source>
</evidence>
<keyword evidence="10 19" id="KW-0675">Receptor</keyword>
<dbReference type="Proteomes" id="UP000192247">
    <property type="component" value="Unassembled WGS sequence"/>
</dbReference>
<dbReference type="GO" id="GO:0007268">
    <property type="term" value="P:chemical synaptic transmission"/>
    <property type="evidence" value="ECO:0007669"/>
    <property type="project" value="UniProtKB-ARBA"/>
</dbReference>
<dbReference type="AlphaFoldDB" id="A0A1V9XIN0"/>
<comment type="caution">
    <text evidence="19">The sequence shown here is derived from an EMBL/GenBank/DDBJ whole genome shotgun (WGS) entry which is preliminary data.</text>
</comment>
<evidence type="ECO:0000256" key="17">
    <source>
        <dbReference type="SAM" id="Phobius"/>
    </source>
</evidence>
<reference evidence="19 20" key="1">
    <citation type="journal article" date="2017" name="Gigascience">
        <title>Draft genome of the honey bee ectoparasitic mite, Tropilaelaps mercedesae, is shaped by the parasitic life history.</title>
        <authorList>
            <person name="Dong X."/>
            <person name="Armstrong S.D."/>
            <person name="Xia D."/>
            <person name="Makepeace B.L."/>
            <person name="Darby A.C."/>
            <person name="Kadowaki T."/>
        </authorList>
    </citation>
    <scope>NUCLEOTIDE SEQUENCE [LARGE SCALE GENOMIC DNA]</scope>
    <source>
        <strain evidence="19">Wuxi-XJTLU</strain>
    </source>
</reference>
<feature type="region of interest" description="Disordered" evidence="16">
    <location>
        <begin position="124"/>
        <end position="162"/>
    </location>
</feature>
<evidence type="ECO:0000256" key="10">
    <source>
        <dbReference type="ARBA" id="ARBA00023170"/>
    </source>
</evidence>
<keyword evidence="20" id="KW-1185">Reference proteome</keyword>
<dbReference type="InterPro" id="IPR006029">
    <property type="entry name" value="Neurotrans-gated_channel_TM"/>
</dbReference>
<evidence type="ECO:0000256" key="13">
    <source>
        <dbReference type="ARBA" id="ARBA00023286"/>
    </source>
</evidence>
<evidence type="ECO:0000256" key="9">
    <source>
        <dbReference type="ARBA" id="ARBA00023157"/>
    </source>
</evidence>
<accession>A0A1V9XIN0</accession>
<dbReference type="InParanoid" id="A0A1V9XIN0"/>
<keyword evidence="3" id="KW-1003">Cell membrane</keyword>
<evidence type="ECO:0000256" key="14">
    <source>
        <dbReference type="ARBA" id="ARBA00023303"/>
    </source>
</evidence>
<feature type="compositionally biased region" description="Basic and acidic residues" evidence="16">
    <location>
        <begin position="146"/>
        <end position="161"/>
    </location>
</feature>